<sequence>MLQTRAASKRLHPNVAEKRSSSEEKEDVSDEFEVTPEPPKKRSKGTHAKGKGTSRKSRRRGKLEMLPELNLDVLFHIFTFLRPMDLLNLARTTKAFRRLLMQKSLAFVWAAARRQIELDFPDCPPDLSEPQYANLAFYPHCHNCGRIPELEVWDSLPPCLPLKGRSERVVDVEQHDKLLKEYTKLSVDKMDEFVSQRRKLLTDIDQHATQCEAWIDRVDAARKCELTKAQAAREESIISRLKDIGYETEIDYFGRDSITSGQDAIFKSPKQLTERGIIYVGYSIVHRLTTASPEWQKFRPKLIELMDEMRKERMETEVYPPRRNLLTTLYYDYVENPAPTGAVVDLLPSLDEVAKFVPFDAIIKLPENVKVDNATFKPAFDQLPTLTGEWKARAEAQLASYVNIPANLSAAEASTDGDEQECKSNVERLKLASAVFEVKSGLSRGELLAYPDILAHPVFDNLIPGPMFYSKAMRVWSLYDSHGTRVVALFCEASHVVRLCGLDPQTATVDDMDRRNPRLICRQCNHGSKTLGVYTWKNAIQHIQWHLDRMPFDPMEEEQRWEVLADTLVPMVEALEEPTVFVPRGCTESEVCCALCQRYVGAPRFSLPPGQGDPEECCLVEEADMEEERPPCELEQHLFNVHHIERTPLIEGVHYLHPEPSVTNTVTKVFMIKRGDAVSFKAEKAR</sequence>
<dbReference type="OrthoDB" id="2322499at2759"/>
<evidence type="ECO:0000259" key="2">
    <source>
        <dbReference type="PROSITE" id="PS50181"/>
    </source>
</evidence>
<dbReference type="CDD" id="cd09917">
    <property type="entry name" value="F-box_SF"/>
    <property type="match status" value="1"/>
</dbReference>
<reference evidence="3 4" key="1">
    <citation type="submission" date="2014-06" db="EMBL/GenBank/DDBJ databases">
        <authorList>
            <consortium name="DOE Joint Genome Institute"/>
            <person name="Kuo A."/>
            <person name="Kohler A."/>
            <person name="Nagy L.G."/>
            <person name="Floudas D."/>
            <person name="Copeland A."/>
            <person name="Barry K.W."/>
            <person name="Cichocki N."/>
            <person name="Veneault-Fourrey C."/>
            <person name="LaButti K."/>
            <person name="Lindquist E.A."/>
            <person name="Lipzen A."/>
            <person name="Lundell T."/>
            <person name="Morin E."/>
            <person name="Murat C."/>
            <person name="Sun H."/>
            <person name="Tunlid A."/>
            <person name="Henrissat B."/>
            <person name="Grigoriev I.V."/>
            <person name="Hibbett D.S."/>
            <person name="Martin F."/>
            <person name="Nordberg H.P."/>
            <person name="Cantor M.N."/>
            <person name="Hua S.X."/>
        </authorList>
    </citation>
    <scope>NUCLEOTIDE SEQUENCE [LARGE SCALE GENOMIC DNA]</scope>
    <source>
        <strain evidence="3 4">ATCC 200175</strain>
    </source>
</reference>
<dbReference type="InterPro" id="IPR036047">
    <property type="entry name" value="F-box-like_dom_sf"/>
</dbReference>
<dbReference type="InterPro" id="IPR001810">
    <property type="entry name" value="F-box_dom"/>
</dbReference>
<dbReference type="EMBL" id="KN819359">
    <property type="protein sequence ID" value="KIJ12787.1"/>
    <property type="molecule type" value="Genomic_DNA"/>
</dbReference>
<feature type="compositionally biased region" description="Acidic residues" evidence="1">
    <location>
        <begin position="24"/>
        <end position="34"/>
    </location>
</feature>
<evidence type="ECO:0000256" key="1">
    <source>
        <dbReference type="SAM" id="MobiDB-lite"/>
    </source>
</evidence>
<dbReference type="AlphaFoldDB" id="A0A0C9TZ23"/>
<organism evidence="3 4">
    <name type="scientific">Paxillus involutus ATCC 200175</name>
    <dbReference type="NCBI Taxonomy" id="664439"/>
    <lineage>
        <taxon>Eukaryota</taxon>
        <taxon>Fungi</taxon>
        <taxon>Dikarya</taxon>
        <taxon>Basidiomycota</taxon>
        <taxon>Agaricomycotina</taxon>
        <taxon>Agaricomycetes</taxon>
        <taxon>Agaricomycetidae</taxon>
        <taxon>Boletales</taxon>
        <taxon>Paxilineae</taxon>
        <taxon>Paxillaceae</taxon>
        <taxon>Paxillus</taxon>
    </lineage>
</organism>
<dbReference type="HOGENOM" id="CLU_010790_2_4_1"/>
<gene>
    <name evidence="3" type="ORF">PAXINDRAFT_101010</name>
</gene>
<evidence type="ECO:0000313" key="4">
    <source>
        <dbReference type="Proteomes" id="UP000053647"/>
    </source>
</evidence>
<feature type="region of interest" description="Disordered" evidence="1">
    <location>
        <begin position="1"/>
        <end position="61"/>
    </location>
</feature>
<accession>A0A0C9TZ23</accession>
<dbReference type="Pfam" id="PF00646">
    <property type="entry name" value="F-box"/>
    <property type="match status" value="1"/>
</dbReference>
<reference evidence="4" key="2">
    <citation type="submission" date="2015-01" db="EMBL/GenBank/DDBJ databases">
        <title>Evolutionary Origins and Diversification of the Mycorrhizal Mutualists.</title>
        <authorList>
            <consortium name="DOE Joint Genome Institute"/>
            <consortium name="Mycorrhizal Genomics Consortium"/>
            <person name="Kohler A."/>
            <person name="Kuo A."/>
            <person name="Nagy L.G."/>
            <person name="Floudas D."/>
            <person name="Copeland A."/>
            <person name="Barry K.W."/>
            <person name="Cichocki N."/>
            <person name="Veneault-Fourrey C."/>
            <person name="LaButti K."/>
            <person name="Lindquist E.A."/>
            <person name="Lipzen A."/>
            <person name="Lundell T."/>
            <person name="Morin E."/>
            <person name="Murat C."/>
            <person name="Riley R."/>
            <person name="Ohm R."/>
            <person name="Sun H."/>
            <person name="Tunlid A."/>
            <person name="Henrissat B."/>
            <person name="Grigoriev I.V."/>
            <person name="Hibbett D.S."/>
            <person name="Martin F."/>
        </authorList>
    </citation>
    <scope>NUCLEOTIDE SEQUENCE [LARGE SCALE GENOMIC DNA]</scope>
    <source>
        <strain evidence="4">ATCC 200175</strain>
    </source>
</reference>
<keyword evidence="4" id="KW-1185">Reference proteome</keyword>
<feature type="compositionally biased region" description="Basic residues" evidence="1">
    <location>
        <begin position="41"/>
        <end position="61"/>
    </location>
</feature>
<dbReference type="SUPFAM" id="SSF81383">
    <property type="entry name" value="F-box domain"/>
    <property type="match status" value="1"/>
</dbReference>
<dbReference type="Proteomes" id="UP000053647">
    <property type="component" value="Unassembled WGS sequence"/>
</dbReference>
<dbReference type="PROSITE" id="PS50181">
    <property type="entry name" value="FBOX"/>
    <property type="match status" value="1"/>
</dbReference>
<evidence type="ECO:0000313" key="3">
    <source>
        <dbReference type="EMBL" id="KIJ12787.1"/>
    </source>
</evidence>
<protein>
    <recommendedName>
        <fullName evidence="2">F-box domain-containing protein</fullName>
    </recommendedName>
</protein>
<proteinExistence type="predicted"/>
<name>A0A0C9TZ23_PAXIN</name>
<feature type="domain" description="F-box" evidence="2">
    <location>
        <begin position="63"/>
        <end position="112"/>
    </location>
</feature>